<accession>K0S6K7</accession>
<sequence length="101" mass="11182">LARYDTYRMIVIRFESSPTEDSRTRVAQEVRSAVQQPTRRHGGTVITSLAVRRPSDPAPATLAVPGSTPTYLCDLSVQVNVISKKIKTQPQQQQNATTQQS</sequence>
<name>K0S6K7_THAOC</name>
<proteinExistence type="predicted"/>
<organism evidence="1 2">
    <name type="scientific">Thalassiosira oceanica</name>
    <name type="common">Marine diatom</name>
    <dbReference type="NCBI Taxonomy" id="159749"/>
    <lineage>
        <taxon>Eukaryota</taxon>
        <taxon>Sar</taxon>
        <taxon>Stramenopiles</taxon>
        <taxon>Ochrophyta</taxon>
        <taxon>Bacillariophyta</taxon>
        <taxon>Coscinodiscophyceae</taxon>
        <taxon>Thalassiosirophycidae</taxon>
        <taxon>Thalassiosirales</taxon>
        <taxon>Thalassiosiraceae</taxon>
        <taxon>Thalassiosira</taxon>
    </lineage>
</organism>
<dbReference type="EMBL" id="AGNL01020940">
    <property type="protein sequence ID" value="EJK60549.1"/>
    <property type="molecule type" value="Genomic_DNA"/>
</dbReference>
<protein>
    <submittedName>
        <fullName evidence="1">Uncharacterized protein</fullName>
    </submittedName>
</protein>
<reference evidence="1 2" key="1">
    <citation type="journal article" date="2012" name="Genome Biol.">
        <title>Genome and low-iron response of an oceanic diatom adapted to chronic iron limitation.</title>
        <authorList>
            <person name="Lommer M."/>
            <person name="Specht M."/>
            <person name="Roy A.S."/>
            <person name="Kraemer L."/>
            <person name="Andreson R."/>
            <person name="Gutowska M.A."/>
            <person name="Wolf J."/>
            <person name="Bergner S.V."/>
            <person name="Schilhabel M.B."/>
            <person name="Klostermeier U.C."/>
            <person name="Beiko R.G."/>
            <person name="Rosenstiel P."/>
            <person name="Hippler M."/>
            <person name="Laroche J."/>
        </authorList>
    </citation>
    <scope>NUCLEOTIDE SEQUENCE [LARGE SCALE GENOMIC DNA]</scope>
    <source>
        <strain evidence="1 2">CCMP1005</strain>
    </source>
</reference>
<feature type="non-terminal residue" evidence="1">
    <location>
        <position position="1"/>
    </location>
</feature>
<keyword evidence="2" id="KW-1185">Reference proteome</keyword>
<gene>
    <name evidence="1" type="ORF">THAOC_19073</name>
</gene>
<evidence type="ECO:0000313" key="2">
    <source>
        <dbReference type="Proteomes" id="UP000266841"/>
    </source>
</evidence>
<dbReference type="AlphaFoldDB" id="K0S6K7"/>
<comment type="caution">
    <text evidence="1">The sequence shown here is derived from an EMBL/GenBank/DDBJ whole genome shotgun (WGS) entry which is preliminary data.</text>
</comment>
<evidence type="ECO:0000313" key="1">
    <source>
        <dbReference type="EMBL" id="EJK60549.1"/>
    </source>
</evidence>
<dbReference type="Proteomes" id="UP000266841">
    <property type="component" value="Unassembled WGS sequence"/>
</dbReference>